<evidence type="ECO:0000256" key="5">
    <source>
        <dbReference type="ARBA" id="ARBA00022806"/>
    </source>
</evidence>
<evidence type="ECO:0000256" key="2">
    <source>
        <dbReference type="ARBA" id="ARBA00022741"/>
    </source>
</evidence>
<comment type="miscellaneous">
    <text evidence="10">In the RecBCD complex, RecB has a slow 3'-5' helicase, an exonuclease activity and loads RecA onto ssDNA, RecD has a fast 5'-3' helicase activity, while RecC stimulates the ATPase and processivity of the RecB helicase and contributes to recognition of the Chi site.</text>
</comment>
<dbReference type="SUPFAM" id="SSF52540">
    <property type="entry name" value="P-loop containing nucleoside triphosphate hydrolases"/>
    <property type="match status" value="2"/>
</dbReference>
<evidence type="ECO:0000313" key="13">
    <source>
        <dbReference type="Proteomes" id="UP000612956"/>
    </source>
</evidence>
<dbReference type="GO" id="GO:0003677">
    <property type="term" value="F:DNA binding"/>
    <property type="evidence" value="ECO:0007669"/>
    <property type="project" value="UniProtKB-UniRule"/>
</dbReference>
<dbReference type="InterPro" id="IPR041500">
    <property type="entry name" value="RecC_C"/>
</dbReference>
<evidence type="ECO:0000256" key="3">
    <source>
        <dbReference type="ARBA" id="ARBA00022763"/>
    </source>
</evidence>
<dbReference type="PANTHER" id="PTHR30591">
    <property type="entry name" value="RECBCD ENZYME SUBUNIT RECC"/>
    <property type="match status" value="1"/>
</dbReference>
<keyword evidence="13" id="KW-1185">Reference proteome</keyword>
<comment type="caution">
    <text evidence="12">The sequence shown here is derived from an EMBL/GenBank/DDBJ whole genome shotgun (WGS) entry which is preliminary data.</text>
</comment>
<dbReference type="GO" id="GO:0000724">
    <property type="term" value="P:double-strand break repair via homologous recombination"/>
    <property type="evidence" value="ECO:0007669"/>
    <property type="project" value="UniProtKB-UniRule"/>
</dbReference>
<sequence>MPLYLHRAERADALAAHLATLLADTPADPFTPDVVAVGAKGIERWLAQRLSGSLGAGAGVDGIAANIAFPSPAALVAQVTRPDADDAWAADALVWTVLRVLDETADEPWAAVLARHLGVPADDVRRGRRYATAAHLAALFDSYSAQRPQVLRDWSAGSDTDGVGAPIPPDLAWQPPLWRAVREAIGTPSPAERLVDTCARLRADRSLVDLPDRVVIFGLTRLTADQEAVIAALAEHRDVHLFLAHPSAAMWAKVSGGQSDSPHRSADRTTDLVTHPLLAGLARDVRELQQRISPLIDSDQYLPSSPASTDSLLHTLQRAIRDDGDPADYPAEADGSVEIHSCHGSPRQVEVLRDVLLAAFAADDTIEPRDVVIMCPDVEAYAPLIRAAFGRRAAGEAPEPGTHPAHELRVRLADRGRAVTNPVLAVIIELLDLADGRVTVTQVLDLVASETVRRRCGFDDDDIERLREWAAETGARWGIGQRQREAFGLADFPQNTLNGAVDRILLGVTADESADDWLDLVLPLDDVDSNDVDLAGRFAEFVDRLAVCLRDLRGPRPATEWTTVLLRAVDLLTDVPPSQSWVLAQARRDLVAATERAGETPLRLADVAALLTSGLAAAPGRANFRTGDITVCGLVPMRSVPHRVTVLLGLDDDVFPRPGSVDGDDLLARDPQLGERDARSEDRQLLLDAIMATTERLIVLHTGADPVTGTRRPPAVPVAELRETLAAHVGAEAMGAVAIRHPLQPFDRRNFEPARPRSFDLGALAGARAAAAESLRAKPLLVEPLPPVLSGEVALTDLIAFVEHPVRAFLWQRLGLRIPEEADEIADQLPIELDGLAKWALGERMLSARLTGTDPATLRAAEWRRGTLPPFGFGAKVLDEIEENVELLTRAAQPDYEGTPRAVDVAVDLGNGRTLVGTVPEVRGETLVRATYSRLAPKHRLAAWVSLLALAATEDRSWRAVSTGRGGFRSRPVKRSVLVAPEPPSARELLRDLVRLRDEGLCAPLPVAATATADYADRRFRNDSVADALIAAEHAFDGGANGPDKFGDHTDRYLRFIWGRTPRFATLAAAPPPPGAPETTHFGAIARRLWAAPLAAERAGEQADRGQG</sequence>
<dbReference type="GO" id="GO:0008854">
    <property type="term" value="F:exodeoxyribonuclease V activity"/>
    <property type="evidence" value="ECO:0007669"/>
    <property type="project" value="InterPro"/>
</dbReference>
<dbReference type="Pfam" id="PF04257">
    <property type="entry name" value="Exonuc_V_gamma"/>
    <property type="match status" value="1"/>
</dbReference>
<dbReference type="AlphaFoldDB" id="A0A917Q9E2"/>
<keyword evidence="8 10" id="KW-0238">DNA-binding</keyword>
<dbReference type="Gene3D" id="1.10.10.990">
    <property type="match status" value="1"/>
</dbReference>
<dbReference type="PANTHER" id="PTHR30591:SF1">
    <property type="entry name" value="RECBCD ENZYME SUBUNIT RECC"/>
    <property type="match status" value="1"/>
</dbReference>
<reference evidence="12" key="2">
    <citation type="submission" date="2020-09" db="EMBL/GenBank/DDBJ databases">
        <authorList>
            <person name="Sun Q."/>
            <person name="Zhou Y."/>
        </authorList>
    </citation>
    <scope>NUCLEOTIDE SEQUENCE</scope>
    <source>
        <strain evidence="12">CGMCC 4.7278</strain>
    </source>
</reference>
<comment type="similarity">
    <text evidence="10">Belongs to the RecC family.</text>
</comment>
<dbReference type="GO" id="GO:0005524">
    <property type="term" value="F:ATP binding"/>
    <property type="evidence" value="ECO:0007669"/>
    <property type="project" value="UniProtKB-UniRule"/>
</dbReference>
<evidence type="ECO:0000256" key="6">
    <source>
        <dbReference type="ARBA" id="ARBA00022839"/>
    </source>
</evidence>
<dbReference type="SUPFAM" id="SSF52980">
    <property type="entry name" value="Restriction endonuclease-like"/>
    <property type="match status" value="1"/>
</dbReference>
<name>A0A917Q9E2_9NOCA</name>
<evidence type="ECO:0000259" key="11">
    <source>
        <dbReference type="Pfam" id="PF17946"/>
    </source>
</evidence>
<evidence type="ECO:0000256" key="7">
    <source>
        <dbReference type="ARBA" id="ARBA00022840"/>
    </source>
</evidence>
<protein>
    <recommendedName>
        <fullName evidence="10">RecBCD enzyme subunit RecC</fullName>
    </recommendedName>
    <alternativeName>
        <fullName evidence="10">Exonuclease V subunit RecC</fullName>
        <shortName evidence="10">ExoV subunit RecC</shortName>
    </alternativeName>
    <alternativeName>
        <fullName evidence="10">Helicase/nuclease RecBCD subunit RecC</fullName>
    </alternativeName>
</protein>
<keyword evidence="1 10" id="KW-0540">Nuclease</keyword>
<comment type="function">
    <text evidence="10">A helicase/nuclease that prepares dsDNA breaks (DSB) for recombinational DNA repair. Binds to DSBs and unwinds DNA via a highly rapid and processive ATP-dependent bidirectional helicase activity. Unwinds dsDNA until it encounters a Chi (crossover hotspot instigator) sequence from the 3' direction. Cuts ssDNA a few nucleotides 3' to the Chi site. The properties and activities of the enzyme are changed at Chi. The Chi-altered holoenzyme produces a long 3'-ssDNA overhang and facilitates RecA-binding to the ssDNA for homologous DNA recombination and repair. Holoenzyme degrades any linearized DNA that is unable to undergo homologous recombination. In the holoenzyme this subunit recognizes the wild-type Chi sequence, and when added to isolated RecB increases its ATP-dependent helicase processivity.</text>
</comment>
<evidence type="ECO:0000256" key="1">
    <source>
        <dbReference type="ARBA" id="ARBA00022722"/>
    </source>
</evidence>
<dbReference type="PIRSF" id="PIRSF000980">
    <property type="entry name" value="RecC"/>
    <property type="match status" value="1"/>
</dbReference>
<accession>A0A917Q9E2</accession>
<reference evidence="12" key="1">
    <citation type="journal article" date="2014" name="Int. J. Syst. Evol. Microbiol.">
        <title>Complete genome sequence of Corynebacterium casei LMG S-19264T (=DSM 44701T), isolated from a smear-ripened cheese.</title>
        <authorList>
            <consortium name="US DOE Joint Genome Institute (JGI-PGF)"/>
            <person name="Walter F."/>
            <person name="Albersmeier A."/>
            <person name="Kalinowski J."/>
            <person name="Ruckert C."/>
        </authorList>
    </citation>
    <scope>NUCLEOTIDE SEQUENCE</scope>
    <source>
        <strain evidence="12">CGMCC 4.7278</strain>
    </source>
</reference>
<dbReference type="RefSeq" id="WP_188827240.1">
    <property type="nucleotide sequence ID" value="NZ_BMMW01000001.1"/>
</dbReference>
<keyword evidence="4 10" id="KW-0378">Hydrolase</keyword>
<evidence type="ECO:0000256" key="8">
    <source>
        <dbReference type="ARBA" id="ARBA00023125"/>
    </source>
</evidence>
<dbReference type="Pfam" id="PF17946">
    <property type="entry name" value="RecC_C"/>
    <property type="match status" value="1"/>
</dbReference>
<gene>
    <name evidence="10 12" type="primary">recC</name>
    <name evidence="12" type="ORF">GCM10011591_07130</name>
</gene>
<dbReference type="HAMAP" id="MF_01486">
    <property type="entry name" value="RecC"/>
    <property type="match status" value="1"/>
</dbReference>
<dbReference type="InterPro" id="IPR011335">
    <property type="entry name" value="Restrct_endonuc-II-like"/>
</dbReference>
<dbReference type="NCBIfam" id="TIGR01450">
    <property type="entry name" value="recC"/>
    <property type="match status" value="1"/>
</dbReference>
<proteinExistence type="inferred from homology"/>
<keyword evidence="5 10" id="KW-0347">Helicase</keyword>
<dbReference type="Gene3D" id="3.40.50.10930">
    <property type="match status" value="1"/>
</dbReference>
<evidence type="ECO:0000256" key="4">
    <source>
        <dbReference type="ARBA" id="ARBA00022801"/>
    </source>
</evidence>
<evidence type="ECO:0000256" key="10">
    <source>
        <dbReference type="HAMAP-Rule" id="MF_01486"/>
    </source>
</evidence>
<evidence type="ECO:0000256" key="9">
    <source>
        <dbReference type="ARBA" id="ARBA00023204"/>
    </source>
</evidence>
<dbReference type="GO" id="GO:0003678">
    <property type="term" value="F:DNA helicase activity"/>
    <property type="evidence" value="ECO:0007669"/>
    <property type="project" value="UniProtKB-UniRule"/>
</dbReference>
<evidence type="ECO:0000313" key="12">
    <source>
        <dbReference type="EMBL" id="GGK38072.1"/>
    </source>
</evidence>
<keyword evidence="3 10" id="KW-0227">DNA damage</keyword>
<dbReference type="EMBL" id="BMMW01000001">
    <property type="protein sequence ID" value="GGK38072.1"/>
    <property type="molecule type" value="Genomic_DNA"/>
</dbReference>
<organism evidence="12 13">
    <name type="scientific">Nocardia camponoti</name>
    <dbReference type="NCBI Taxonomy" id="1616106"/>
    <lineage>
        <taxon>Bacteria</taxon>
        <taxon>Bacillati</taxon>
        <taxon>Actinomycetota</taxon>
        <taxon>Actinomycetes</taxon>
        <taxon>Mycobacteriales</taxon>
        <taxon>Nocardiaceae</taxon>
        <taxon>Nocardia</taxon>
    </lineage>
</organism>
<keyword evidence="6 10" id="KW-0269">Exonuclease</keyword>
<keyword evidence="7 10" id="KW-0067">ATP-binding</keyword>
<dbReference type="InterPro" id="IPR006697">
    <property type="entry name" value="RecC"/>
</dbReference>
<dbReference type="InterPro" id="IPR013986">
    <property type="entry name" value="DExx_box_DNA_helicase_dom_sf"/>
</dbReference>
<dbReference type="Proteomes" id="UP000612956">
    <property type="component" value="Unassembled WGS sequence"/>
</dbReference>
<comment type="subunit">
    <text evidence="10">Heterotrimer of RecB, RecC and RecD. All subunits contribute to DNA-binding.</text>
</comment>
<keyword evidence="9 10" id="KW-0234">DNA repair</keyword>
<dbReference type="InterPro" id="IPR027417">
    <property type="entry name" value="P-loop_NTPase"/>
</dbReference>
<feature type="domain" description="RecC C-terminal" evidence="11">
    <location>
        <begin position="792"/>
        <end position="1018"/>
    </location>
</feature>
<dbReference type="Gene3D" id="3.40.50.300">
    <property type="entry name" value="P-loop containing nucleotide triphosphate hydrolases"/>
    <property type="match status" value="2"/>
</dbReference>
<dbReference type="Gene3D" id="1.10.10.160">
    <property type="match status" value="1"/>
</dbReference>
<dbReference type="GO" id="GO:0009338">
    <property type="term" value="C:exodeoxyribonuclease V complex"/>
    <property type="evidence" value="ECO:0007669"/>
    <property type="project" value="InterPro"/>
</dbReference>
<keyword evidence="2 10" id="KW-0547">Nucleotide-binding</keyword>